<feature type="domain" description="RNA polymerase sigma-70 region 2" evidence="2">
    <location>
        <begin position="12"/>
        <end position="77"/>
    </location>
</feature>
<dbReference type="GO" id="GO:0006352">
    <property type="term" value="P:DNA-templated transcription initiation"/>
    <property type="evidence" value="ECO:0007669"/>
    <property type="project" value="InterPro"/>
</dbReference>
<dbReference type="InterPro" id="IPR014303">
    <property type="entry name" value="RNA_pol_sigma-70_ECF"/>
</dbReference>
<dbReference type="NCBIfam" id="TIGR02937">
    <property type="entry name" value="sigma70-ECF"/>
    <property type="match status" value="1"/>
</dbReference>
<evidence type="ECO:0000313" key="5">
    <source>
        <dbReference type="Proteomes" id="UP000237797"/>
    </source>
</evidence>
<dbReference type="PANTHER" id="PTHR30173:SF36">
    <property type="entry name" value="ECF RNA POLYMERASE SIGMA FACTOR SIGJ"/>
    <property type="match status" value="1"/>
</dbReference>
<accession>A0A2T0LCL3</accession>
<dbReference type="SUPFAM" id="SSF88946">
    <property type="entry name" value="Sigma2 domain of RNA polymerase sigma factors"/>
    <property type="match status" value="1"/>
</dbReference>
<dbReference type="Gene3D" id="1.10.1740.10">
    <property type="match status" value="1"/>
</dbReference>
<dbReference type="InterPro" id="IPR036388">
    <property type="entry name" value="WH-like_DNA-bd_sf"/>
</dbReference>
<dbReference type="NCBIfam" id="TIGR02957">
    <property type="entry name" value="SigX4"/>
    <property type="match status" value="1"/>
</dbReference>
<dbReference type="Pfam" id="PF04542">
    <property type="entry name" value="Sigma70_r2"/>
    <property type="match status" value="1"/>
</dbReference>
<evidence type="ECO:0000259" key="3">
    <source>
        <dbReference type="Pfam" id="PF08281"/>
    </source>
</evidence>
<protein>
    <submittedName>
        <fullName evidence="4">RNA polymerase sigma-70 factor (ECF subfamily)</fullName>
    </submittedName>
</protein>
<dbReference type="Pfam" id="PF08281">
    <property type="entry name" value="Sigma70_r4_2"/>
    <property type="match status" value="1"/>
</dbReference>
<comment type="subunit">
    <text evidence="1">Interacts transiently with the RNA polymerase catalytic core formed by RpoA, RpoB, RpoC and RpoZ (2 alpha, 1 beta, 1 beta' and 1 omega subunit) to form the RNA polymerase holoenzyme that can initiate transcription.</text>
</comment>
<dbReference type="Gene3D" id="3.10.450.50">
    <property type="match status" value="1"/>
</dbReference>
<reference evidence="4 5" key="1">
    <citation type="submission" date="2018-03" db="EMBL/GenBank/DDBJ databases">
        <title>Genomic Encyclopedia of Archaeal and Bacterial Type Strains, Phase II (KMG-II): from individual species to whole genera.</title>
        <authorList>
            <person name="Goeker M."/>
        </authorList>
    </citation>
    <scope>NUCLEOTIDE SEQUENCE [LARGE SCALE GENOMIC DNA]</scope>
    <source>
        <strain evidence="4 5">DSM 44946</strain>
    </source>
</reference>
<feature type="domain" description="RNA polymerase sigma factor 70 region 4 type 2" evidence="3">
    <location>
        <begin position="115"/>
        <end position="166"/>
    </location>
</feature>
<dbReference type="InterPro" id="IPR032710">
    <property type="entry name" value="NTF2-like_dom_sf"/>
</dbReference>
<dbReference type="GO" id="GO:0003677">
    <property type="term" value="F:DNA binding"/>
    <property type="evidence" value="ECO:0007669"/>
    <property type="project" value="InterPro"/>
</dbReference>
<proteinExistence type="predicted"/>
<gene>
    <name evidence="4" type="ORF">CLV97_12111</name>
</gene>
<name>A0A2T0LCL3_9BACL</name>
<dbReference type="SUPFAM" id="SSF54427">
    <property type="entry name" value="NTF2-like"/>
    <property type="match status" value="1"/>
</dbReference>
<dbReference type="InterPro" id="IPR007627">
    <property type="entry name" value="RNA_pol_sigma70_r2"/>
</dbReference>
<evidence type="ECO:0000313" key="4">
    <source>
        <dbReference type="EMBL" id="PRX39684.1"/>
    </source>
</evidence>
<dbReference type="InterPro" id="IPR013325">
    <property type="entry name" value="RNA_pol_sigma_r2"/>
</dbReference>
<dbReference type="InterPro" id="IPR013249">
    <property type="entry name" value="RNA_pol_sigma70_r4_t2"/>
</dbReference>
<dbReference type="NCBIfam" id="NF007214">
    <property type="entry name" value="PRK09636.1"/>
    <property type="match status" value="1"/>
</dbReference>
<dbReference type="InterPro" id="IPR014284">
    <property type="entry name" value="RNA_pol_sigma-70_dom"/>
</dbReference>
<dbReference type="InterPro" id="IPR052704">
    <property type="entry name" value="ECF_Sigma-70_Domain"/>
</dbReference>
<dbReference type="EMBL" id="PVNE01000021">
    <property type="protein sequence ID" value="PRX39684.1"/>
    <property type="molecule type" value="Genomic_DNA"/>
</dbReference>
<dbReference type="SUPFAM" id="SSF88659">
    <property type="entry name" value="Sigma3 and sigma4 domains of RNA polymerase sigma factors"/>
    <property type="match status" value="1"/>
</dbReference>
<dbReference type="GO" id="GO:0016987">
    <property type="term" value="F:sigma factor activity"/>
    <property type="evidence" value="ECO:0007669"/>
    <property type="project" value="InterPro"/>
</dbReference>
<dbReference type="AlphaFoldDB" id="A0A2T0LCL3"/>
<sequence>MERSQLDEVRALYREHRPLLFSLAYRMLGIVSDAEDVVQDVFSHLNDVNLSSIANKKAYLCKMITNRCLDVLKSARKKRETYVGHWLPEPLPCDLREGGEDPQQSMVHREMVSYAVLALFQQLNPVERAVFFLREAFAFDYGEIASMLNKTAANCRKIHSRAKAKIAMEQSRRLHEPENTDAVVTAFLKAARSGEVEPFARLLAEDAVLYSDGGGRVPAAIRPIETRERILRFLFGLVRKAEEMALSLEMRPIRINGETGVIIRNQEEIFGIMAFQLRGGRAASVFLLRNPEKLKPLSRN</sequence>
<comment type="caution">
    <text evidence="4">The sequence shown here is derived from an EMBL/GenBank/DDBJ whole genome shotgun (WGS) entry which is preliminary data.</text>
</comment>
<dbReference type="RefSeq" id="WP_170070504.1">
    <property type="nucleotide sequence ID" value="NZ_PVNE01000021.1"/>
</dbReference>
<evidence type="ECO:0000256" key="1">
    <source>
        <dbReference type="ARBA" id="ARBA00011344"/>
    </source>
</evidence>
<dbReference type="PANTHER" id="PTHR30173">
    <property type="entry name" value="SIGMA 19 FACTOR"/>
    <property type="match status" value="1"/>
</dbReference>
<keyword evidence="5" id="KW-1185">Reference proteome</keyword>
<organism evidence="4 5">
    <name type="scientific">Planifilum fimeticola</name>
    <dbReference type="NCBI Taxonomy" id="201975"/>
    <lineage>
        <taxon>Bacteria</taxon>
        <taxon>Bacillati</taxon>
        <taxon>Bacillota</taxon>
        <taxon>Bacilli</taxon>
        <taxon>Bacillales</taxon>
        <taxon>Thermoactinomycetaceae</taxon>
        <taxon>Planifilum</taxon>
    </lineage>
</organism>
<dbReference type="Proteomes" id="UP000237797">
    <property type="component" value="Unassembled WGS sequence"/>
</dbReference>
<dbReference type="Gene3D" id="1.10.10.10">
    <property type="entry name" value="Winged helix-like DNA-binding domain superfamily/Winged helix DNA-binding domain"/>
    <property type="match status" value="1"/>
</dbReference>
<dbReference type="InterPro" id="IPR013324">
    <property type="entry name" value="RNA_pol_sigma_r3/r4-like"/>
</dbReference>
<evidence type="ECO:0000259" key="2">
    <source>
        <dbReference type="Pfam" id="PF04542"/>
    </source>
</evidence>